<dbReference type="AlphaFoldDB" id="W1PU18"/>
<dbReference type="Proteomes" id="UP000017836">
    <property type="component" value="Unassembled WGS sequence"/>
</dbReference>
<name>W1PU18_AMBTC</name>
<evidence type="ECO:0000313" key="2">
    <source>
        <dbReference type="EMBL" id="ERN11166.1"/>
    </source>
</evidence>
<dbReference type="EMBL" id="KI392710">
    <property type="protein sequence ID" value="ERN11166.1"/>
    <property type="molecule type" value="Genomic_DNA"/>
</dbReference>
<dbReference type="KEGG" id="atr:18439356"/>
<dbReference type="OMA" id="KHDSVKC"/>
<dbReference type="Gene3D" id="3.40.50.150">
    <property type="entry name" value="Vaccinia Virus protein VP39"/>
    <property type="match status" value="1"/>
</dbReference>
<keyword evidence="3" id="KW-1185">Reference proteome</keyword>
<dbReference type="InterPro" id="IPR029063">
    <property type="entry name" value="SAM-dependent_MTases_sf"/>
</dbReference>
<sequence length="260" mass="28926">MLSLSTSPFSLLPPSTLSSPSPALTLHRPLPLIRLKNPKTPSLLAFCSPPSQAGISPISTSSSPLGDPFSDFVEKDWSFLEFDHVNTNEEIEEKSKRIIEAAAIRDDSKVLVCLGTEDFVDRVRASSQCQLLVVHYSLYVLAGVKEKYDTVRCWQGDIVDVPAKWAPFDAIFLCFFPALPCSLDRLFGALVERCSPGACVVISYAQGREIVERQRQRYPEMVTSDLPDKDTLEKLAAANSFQITDFIDEPNFYLATLKFV</sequence>
<evidence type="ECO:0000313" key="3">
    <source>
        <dbReference type="Proteomes" id="UP000017836"/>
    </source>
</evidence>
<evidence type="ECO:0000256" key="1">
    <source>
        <dbReference type="SAM" id="MobiDB-lite"/>
    </source>
</evidence>
<protein>
    <recommendedName>
        <fullName evidence="4">Methyltransferase type 11 domain-containing protein</fullName>
    </recommendedName>
</protein>
<organism evidence="2 3">
    <name type="scientific">Amborella trichopoda</name>
    <dbReference type="NCBI Taxonomy" id="13333"/>
    <lineage>
        <taxon>Eukaryota</taxon>
        <taxon>Viridiplantae</taxon>
        <taxon>Streptophyta</taxon>
        <taxon>Embryophyta</taxon>
        <taxon>Tracheophyta</taxon>
        <taxon>Spermatophyta</taxon>
        <taxon>Magnoliopsida</taxon>
        <taxon>Amborellales</taxon>
        <taxon>Amborellaceae</taxon>
        <taxon>Amborella</taxon>
    </lineage>
</organism>
<dbReference type="Gramene" id="ERN11166">
    <property type="protein sequence ID" value="ERN11166"/>
    <property type="gene ID" value="AMTR_s00024p00194890"/>
</dbReference>
<gene>
    <name evidence="2" type="ORF">AMTR_s00024p00194890</name>
</gene>
<proteinExistence type="predicted"/>
<dbReference type="HOGENOM" id="CLU_088088_0_0_1"/>
<dbReference type="PANTHER" id="PTHR37217:SF1">
    <property type="entry name" value="EXPRESSED PROTEIN"/>
    <property type="match status" value="1"/>
</dbReference>
<dbReference type="eggNOG" id="ENOG502RERW">
    <property type="taxonomic scope" value="Eukaryota"/>
</dbReference>
<reference evidence="3" key="1">
    <citation type="journal article" date="2013" name="Science">
        <title>The Amborella genome and the evolution of flowering plants.</title>
        <authorList>
            <consortium name="Amborella Genome Project"/>
        </authorList>
    </citation>
    <scope>NUCLEOTIDE SEQUENCE [LARGE SCALE GENOMIC DNA]</scope>
</reference>
<accession>W1PU18</accession>
<dbReference type="PANTHER" id="PTHR37217">
    <property type="entry name" value="EXPRESSED PROTEIN"/>
    <property type="match status" value="1"/>
</dbReference>
<feature type="region of interest" description="Disordered" evidence="1">
    <location>
        <begin position="1"/>
        <end position="20"/>
    </location>
</feature>
<dbReference type="OrthoDB" id="276388at2759"/>
<dbReference type="SUPFAM" id="SSF53335">
    <property type="entry name" value="S-adenosyl-L-methionine-dependent methyltransferases"/>
    <property type="match status" value="1"/>
</dbReference>
<evidence type="ECO:0008006" key="4">
    <source>
        <dbReference type="Google" id="ProtNLM"/>
    </source>
</evidence>
<dbReference type="STRING" id="13333.W1PU18"/>